<protein>
    <submittedName>
        <fullName evidence="4">Response regulator with CheY-like receiver domain and winged-helix DNA-binding domain</fullName>
    </submittedName>
</protein>
<name>K7QVW3_THEOS</name>
<accession>K7QVW3</accession>
<dbReference type="PATRIC" id="fig|751945.3.peg.1696"/>
<dbReference type="GO" id="GO:0000156">
    <property type="term" value="F:phosphorelay response regulator activity"/>
    <property type="evidence" value="ECO:0007669"/>
    <property type="project" value="TreeGrafter"/>
</dbReference>
<sequence length="120" mass="13248">MAKVLVVEDDPVVARVLEIALRRAGHEVRLAPDFLSAKGLLGGDWDAVILDLNLPGGFGLDLLRHLRQELGRKTPVLVLSGLKQERTVLEALRLGAQDYLTKPFSPNELLLRLKRHVAQG</sequence>
<dbReference type="HOGENOM" id="CLU_000445_69_9_0"/>
<dbReference type="RefSeq" id="WP_016329925.1">
    <property type="nucleotide sequence ID" value="NC_019386.1"/>
</dbReference>
<dbReference type="KEGG" id="tos:Theos_1725"/>
<dbReference type="Pfam" id="PF00072">
    <property type="entry name" value="Response_reg"/>
    <property type="match status" value="1"/>
</dbReference>
<dbReference type="Gene3D" id="3.40.50.2300">
    <property type="match status" value="1"/>
</dbReference>
<proteinExistence type="predicted"/>
<evidence type="ECO:0000313" key="5">
    <source>
        <dbReference type="Proteomes" id="UP000000211"/>
    </source>
</evidence>
<keyword evidence="2" id="KW-0597">Phosphoprotein</keyword>
<dbReference type="InterPro" id="IPR039420">
    <property type="entry name" value="WalR-like"/>
</dbReference>
<dbReference type="SUPFAM" id="SSF52172">
    <property type="entry name" value="CheY-like"/>
    <property type="match status" value="1"/>
</dbReference>
<evidence type="ECO:0000259" key="3">
    <source>
        <dbReference type="PROSITE" id="PS50110"/>
    </source>
</evidence>
<dbReference type="GO" id="GO:0006355">
    <property type="term" value="P:regulation of DNA-templated transcription"/>
    <property type="evidence" value="ECO:0007669"/>
    <property type="project" value="TreeGrafter"/>
</dbReference>
<dbReference type="InterPro" id="IPR011006">
    <property type="entry name" value="CheY-like_superfamily"/>
</dbReference>
<dbReference type="InterPro" id="IPR001789">
    <property type="entry name" value="Sig_transdc_resp-reg_receiver"/>
</dbReference>
<keyword evidence="1 4" id="KW-0238">DNA-binding</keyword>
<keyword evidence="5" id="KW-1185">Reference proteome</keyword>
<reference evidence="4 5" key="1">
    <citation type="journal article" date="2013" name="Genome Announc.">
        <title>Whole Genome Sequencing of Thermus oshimai JL-2 and Thermus thermophilus JL-18, Incomplete Denitrifiers from the United States Great Basin.</title>
        <authorList>
            <person name="Murugapiran S.K."/>
            <person name="Huntemann M."/>
            <person name="Wei C.L."/>
            <person name="Han J."/>
            <person name="Detter J.C."/>
            <person name="Han C.S."/>
            <person name="Erkkila T.H."/>
            <person name="Teshima H."/>
            <person name="Chen A."/>
            <person name="Kyrpides N."/>
            <person name="Mavrommatis K."/>
            <person name="Markowitz V."/>
            <person name="Szeto E."/>
            <person name="Ivanova N."/>
            <person name="Pagani I."/>
            <person name="Lam J."/>
            <person name="McDonald A.I."/>
            <person name="Dodsworth J.A."/>
            <person name="Pati A."/>
            <person name="Goodwin L."/>
            <person name="Peters L."/>
            <person name="Pitluck S."/>
            <person name="Woyke T."/>
            <person name="Hedlund B.P."/>
        </authorList>
    </citation>
    <scope>NUCLEOTIDE SEQUENCE</scope>
    <source>
        <strain evidence="4 5">JL-2</strain>
    </source>
</reference>
<dbReference type="AlphaFoldDB" id="K7QVW3"/>
<dbReference type="GO" id="GO:0000976">
    <property type="term" value="F:transcription cis-regulatory region binding"/>
    <property type="evidence" value="ECO:0007669"/>
    <property type="project" value="TreeGrafter"/>
</dbReference>
<evidence type="ECO:0000256" key="2">
    <source>
        <dbReference type="PROSITE-ProRule" id="PRU00169"/>
    </source>
</evidence>
<dbReference type="SMART" id="SM00448">
    <property type="entry name" value="REC"/>
    <property type="match status" value="1"/>
</dbReference>
<dbReference type="GO" id="GO:0032993">
    <property type="term" value="C:protein-DNA complex"/>
    <property type="evidence" value="ECO:0007669"/>
    <property type="project" value="TreeGrafter"/>
</dbReference>
<dbReference type="PANTHER" id="PTHR48111:SF36">
    <property type="entry name" value="TRANSCRIPTIONAL REGULATORY PROTEIN CUTR"/>
    <property type="match status" value="1"/>
</dbReference>
<organism evidence="4 5">
    <name type="scientific">Thermus oshimai JL-2</name>
    <dbReference type="NCBI Taxonomy" id="751945"/>
    <lineage>
        <taxon>Bacteria</taxon>
        <taxon>Thermotogati</taxon>
        <taxon>Deinococcota</taxon>
        <taxon>Deinococci</taxon>
        <taxon>Thermales</taxon>
        <taxon>Thermaceae</taxon>
        <taxon>Thermus</taxon>
    </lineage>
</organism>
<evidence type="ECO:0000256" key="1">
    <source>
        <dbReference type="ARBA" id="ARBA00023125"/>
    </source>
</evidence>
<evidence type="ECO:0000313" key="4">
    <source>
        <dbReference type="EMBL" id="AFV76746.1"/>
    </source>
</evidence>
<feature type="modified residue" description="4-aspartylphosphate" evidence="2">
    <location>
        <position position="51"/>
    </location>
</feature>
<dbReference type="PANTHER" id="PTHR48111">
    <property type="entry name" value="REGULATOR OF RPOS"/>
    <property type="match status" value="1"/>
</dbReference>
<dbReference type="eggNOG" id="COG0745">
    <property type="taxonomic scope" value="Bacteria"/>
</dbReference>
<dbReference type="PROSITE" id="PS50110">
    <property type="entry name" value="RESPONSE_REGULATORY"/>
    <property type="match status" value="1"/>
</dbReference>
<dbReference type="Proteomes" id="UP000000211">
    <property type="component" value="Chromosome"/>
</dbReference>
<dbReference type="GO" id="GO:0005829">
    <property type="term" value="C:cytosol"/>
    <property type="evidence" value="ECO:0007669"/>
    <property type="project" value="TreeGrafter"/>
</dbReference>
<gene>
    <name evidence="4" type="ORF">Theos_1725</name>
</gene>
<dbReference type="EMBL" id="CP003249">
    <property type="protein sequence ID" value="AFV76746.1"/>
    <property type="molecule type" value="Genomic_DNA"/>
</dbReference>
<dbReference type="STRING" id="751945.Theos_1725"/>
<feature type="domain" description="Response regulatory" evidence="3">
    <location>
        <begin position="3"/>
        <end position="117"/>
    </location>
</feature>